<protein>
    <submittedName>
        <fullName evidence="3">Uncharacterized protein</fullName>
    </submittedName>
</protein>
<evidence type="ECO:0000256" key="2">
    <source>
        <dbReference type="SAM" id="Phobius"/>
    </source>
</evidence>
<feature type="transmembrane region" description="Helical" evidence="2">
    <location>
        <begin position="87"/>
        <end position="107"/>
    </location>
</feature>
<proteinExistence type="predicted"/>
<keyword evidence="2" id="KW-0472">Membrane</keyword>
<sequence>MLVCLAAECTATYSLSKYEYLQTNVETAAIPGAARAQLHNDDLIAAECIVIVFSVFVATLFGADFFFLLFFPRRVYPRWYNMVRKTLAVGITAGVLAGAVMSSVVVARSSAFITGVDDAAQAALTAFFYRPPLRYSAWPTNIAFVVLTYIGFLCTAASTVLMFRAAAYDARNGAGPLPDSGSAHASGAGLVGKERPQV</sequence>
<dbReference type="OrthoDB" id="3596006at2759"/>
<dbReference type="AlphaFoldDB" id="A0A166WVI1"/>
<keyword evidence="4" id="KW-1185">Reference proteome</keyword>
<name>A0A166WVI1_9AGAM</name>
<organism evidence="3 4">
    <name type="scientific">Athelia psychrophila</name>
    <dbReference type="NCBI Taxonomy" id="1759441"/>
    <lineage>
        <taxon>Eukaryota</taxon>
        <taxon>Fungi</taxon>
        <taxon>Dikarya</taxon>
        <taxon>Basidiomycota</taxon>
        <taxon>Agaricomycotina</taxon>
        <taxon>Agaricomycetes</taxon>
        <taxon>Agaricomycetidae</taxon>
        <taxon>Atheliales</taxon>
        <taxon>Atheliaceae</taxon>
        <taxon>Athelia</taxon>
    </lineage>
</organism>
<evidence type="ECO:0000256" key="1">
    <source>
        <dbReference type="SAM" id="MobiDB-lite"/>
    </source>
</evidence>
<keyword evidence="2" id="KW-0812">Transmembrane</keyword>
<dbReference type="EMBL" id="KV417480">
    <property type="protein sequence ID" value="KZP34149.1"/>
    <property type="molecule type" value="Genomic_DNA"/>
</dbReference>
<evidence type="ECO:0000313" key="3">
    <source>
        <dbReference type="EMBL" id="KZP34149.1"/>
    </source>
</evidence>
<accession>A0A166WVI1</accession>
<feature type="transmembrane region" description="Helical" evidence="2">
    <location>
        <begin position="142"/>
        <end position="163"/>
    </location>
</feature>
<gene>
    <name evidence="3" type="ORF">FIBSPDRAFT_385</name>
</gene>
<keyword evidence="2" id="KW-1133">Transmembrane helix</keyword>
<dbReference type="Proteomes" id="UP000076532">
    <property type="component" value="Unassembled WGS sequence"/>
</dbReference>
<feature type="transmembrane region" description="Helical" evidence="2">
    <location>
        <begin position="44"/>
        <end position="71"/>
    </location>
</feature>
<reference evidence="3 4" key="1">
    <citation type="journal article" date="2016" name="Mol. Biol. Evol.">
        <title>Comparative Genomics of Early-Diverging Mushroom-Forming Fungi Provides Insights into the Origins of Lignocellulose Decay Capabilities.</title>
        <authorList>
            <person name="Nagy L.G."/>
            <person name="Riley R."/>
            <person name="Tritt A."/>
            <person name="Adam C."/>
            <person name="Daum C."/>
            <person name="Floudas D."/>
            <person name="Sun H."/>
            <person name="Yadav J.S."/>
            <person name="Pangilinan J."/>
            <person name="Larsson K.H."/>
            <person name="Matsuura K."/>
            <person name="Barry K."/>
            <person name="Labutti K."/>
            <person name="Kuo R."/>
            <person name="Ohm R.A."/>
            <person name="Bhattacharya S.S."/>
            <person name="Shirouzu T."/>
            <person name="Yoshinaga Y."/>
            <person name="Martin F.M."/>
            <person name="Grigoriev I.V."/>
            <person name="Hibbett D.S."/>
        </authorList>
    </citation>
    <scope>NUCLEOTIDE SEQUENCE [LARGE SCALE GENOMIC DNA]</scope>
    <source>
        <strain evidence="3 4">CBS 109695</strain>
    </source>
</reference>
<feature type="region of interest" description="Disordered" evidence="1">
    <location>
        <begin position="179"/>
        <end position="198"/>
    </location>
</feature>
<evidence type="ECO:0000313" key="4">
    <source>
        <dbReference type="Proteomes" id="UP000076532"/>
    </source>
</evidence>